<dbReference type="OrthoDB" id="10066376at2759"/>
<name>A0A8S3XMA9_PARAO</name>
<accession>A0A8S3XMA9</accession>
<reference evidence="1" key="1">
    <citation type="submission" date="2021-04" db="EMBL/GenBank/DDBJ databases">
        <authorList>
            <person name="Tunstrom K."/>
        </authorList>
    </citation>
    <scope>NUCLEOTIDE SEQUENCE</scope>
</reference>
<organism evidence="1 2">
    <name type="scientific">Parnassius apollo</name>
    <name type="common">Apollo butterfly</name>
    <name type="synonym">Papilio apollo</name>
    <dbReference type="NCBI Taxonomy" id="110799"/>
    <lineage>
        <taxon>Eukaryota</taxon>
        <taxon>Metazoa</taxon>
        <taxon>Ecdysozoa</taxon>
        <taxon>Arthropoda</taxon>
        <taxon>Hexapoda</taxon>
        <taxon>Insecta</taxon>
        <taxon>Pterygota</taxon>
        <taxon>Neoptera</taxon>
        <taxon>Endopterygota</taxon>
        <taxon>Lepidoptera</taxon>
        <taxon>Glossata</taxon>
        <taxon>Ditrysia</taxon>
        <taxon>Papilionoidea</taxon>
        <taxon>Papilionidae</taxon>
        <taxon>Parnassiinae</taxon>
        <taxon>Parnassini</taxon>
        <taxon>Parnassius</taxon>
        <taxon>Parnassius</taxon>
    </lineage>
</organism>
<keyword evidence="2" id="KW-1185">Reference proteome</keyword>
<sequence length="110" mass="12586">MIDNAKISLSKFRNDSAFGEFLDSAKTVAEEFKAITEFSTPVLALVEGLFNYEAENEPITDVKTDFKIRDIPDNDQEDYKIRKAVFIIQDAEDSLRSLTPYVIRPYTRAN</sequence>
<comment type="caution">
    <text evidence="1">The sequence shown here is derived from an EMBL/GenBank/DDBJ whole genome shotgun (WGS) entry which is preliminary data.</text>
</comment>
<evidence type="ECO:0000313" key="2">
    <source>
        <dbReference type="Proteomes" id="UP000691718"/>
    </source>
</evidence>
<gene>
    <name evidence="1" type="ORF">PAPOLLO_LOCUS19524</name>
</gene>
<evidence type="ECO:0000313" key="1">
    <source>
        <dbReference type="EMBL" id="CAG5030642.1"/>
    </source>
</evidence>
<dbReference type="EMBL" id="CAJQZP010001211">
    <property type="protein sequence ID" value="CAG5030642.1"/>
    <property type="molecule type" value="Genomic_DNA"/>
</dbReference>
<dbReference type="AlphaFoldDB" id="A0A8S3XMA9"/>
<protein>
    <submittedName>
        <fullName evidence="1">(apollo) hypothetical protein</fullName>
    </submittedName>
</protein>
<dbReference type="Proteomes" id="UP000691718">
    <property type="component" value="Unassembled WGS sequence"/>
</dbReference>
<proteinExistence type="predicted"/>